<dbReference type="eggNOG" id="ENOG502ZXXJ">
    <property type="taxonomic scope" value="Bacteria"/>
</dbReference>
<evidence type="ECO:0000313" key="2">
    <source>
        <dbReference type="EMBL" id="EGD49404.1"/>
    </source>
</evidence>
<dbReference type="RefSeq" id="WP_004616068.1">
    <property type="nucleotide sequence ID" value="NZ_ACXX02000001.1"/>
</dbReference>
<feature type="domain" description="Carrier" evidence="1">
    <location>
        <begin position="4"/>
        <end position="81"/>
    </location>
</feature>
<reference evidence="2" key="2">
    <citation type="submission" date="2011-01" db="EMBL/GenBank/DDBJ databases">
        <title>The Non-contiguous Finished genome of Clostridium papyrosolvens.</title>
        <authorList>
            <person name="Lucas S."/>
            <person name="Copeland A."/>
            <person name="Lapidus A."/>
            <person name="Cheng J.-F."/>
            <person name="Goodwin L."/>
            <person name="Pitluck S."/>
            <person name="Misra M."/>
            <person name="Chertkov O."/>
            <person name="Detter J.C."/>
            <person name="Han C."/>
            <person name="Tapia R."/>
            <person name="Land M."/>
            <person name="Hauser L."/>
            <person name="Kyrpides N."/>
            <person name="Ivanova N."/>
            <person name="Pagani I."/>
            <person name="Mouttaki H."/>
            <person name="He Z."/>
            <person name="Zhou J."/>
            <person name="Hemme C.L."/>
            <person name="Woyke T."/>
        </authorList>
    </citation>
    <scope>NUCLEOTIDE SEQUENCE [LARGE SCALE GENOMIC DNA]</scope>
    <source>
        <strain evidence="2">DSM 2782</strain>
    </source>
</reference>
<dbReference type="SUPFAM" id="SSF47336">
    <property type="entry name" value="ACP-like"/>
    <property type="match status" value="1"/>
</dbReference>
<proteinExistence type="predicted"/>
<accession>F1T7F6</accession>
<sequence length="83" mass="9724">MTSNEVKNKVMIILNERLELNINDESKFDDFLANVGITSMTFIKLLVEIETEFGIEFETGYLDIKKFESIRTIISYIEELLNR</sequence>
<keyword evidence="3" id="KW-1185">Reference proteome</keyword>
<reference evidence="2" key="1">
    <citation type="submission" date="2009-07" db="EMBL/GenBank/DDBJ databases">
        <authorList>
            <consortium name="US DOE Joint Genome Institute (JGI-PGF)"/>
            <person name="Lucas S."/>
            <person name="Copeland A."/>
            <person name="Lapidus A."/>
            <person name="Glavina del Rio T."/>
            <person name="Tice H."/>
            <person name="Bruce D."/>
            <person name="Goodwin L."/>
            <person name="Pitluck S."/>
            <person name="Larimer F."/>
            <person name="Land M.L."/>
            <person name="Mouttaki H."/>
            <person name="He Z."/>
            <person name="Zhou J."/>
            <person name="Hemme C.L."/>
        </authorList>
    </citation>
    <scope>NUCLEOTIDE SEQUENCE [LARGE SCALE GENOMIC DNA]</scope>
    <source>
        <strain evidence="2">DSM 2782</strain>
    </source>
</reference>
<dbReference type="EMBL" id="ACXX02000001">
    <property type="protein sequence ID" value="EGD49404.1"/>
    <property type="molecule type" value="Genomic_DNA"/>
</dbReference>
<dbReference type="Gene3D" id="1.10.1200.10">
    <property type="entry name" value="ACP-like"/>
    <property type="match status" value="1"/>
</dbReference>
<dbReference type="PROSITE" id="PS50075">
    <property type="entry name" value="CARRIER"/>
    <property type="match status" value="1"/>
</dbReference>
<protein>
    <submittedName>
        <fullName evidence="2">Phosphopantetheine-binding protein</fullName>
    </submittedName>
</protein>
<comment type="caution">
    <text evidence="2">The sequence shown here is derived from an EMBL/GenBank/DDBJ whole genome shotgun (WGS) entry which is preliminary data.</text>
</comment>
<dbReference type="STRING" id="588581.Cpap_3837"/>
<evidence type="ECO:0000313" key="3">
    <source>
        <dbReference type="Proteomes" id="UP000003860"/>
    </source>
</evidence>
<dbReference type="InterPro" id="IPR009081">
    <property type="entry name" value="PP-bd_ACP"/>
</dbReference>
<gene>
    <name evidence="2" type="ORF">Cpap_3837</name>
</gene>
<dbReference type="Proteomes" id="UP000003860">
    <property type="component" value="Unassembled WGS sequence"/>
</dbReference>
<name>F1T7F6_9FIRM</name>
<dbReference type="OrthoDB" id="2626878at2"/>
<evidence type="ECO:0000259" key="1">
    <source>
        <dbReference type="PROSITE" id="PS50075"/>
    </source>
</evidence>
<dbReference type="InterPro" id="IPR036736">
    <property type="entry name" value="ACP-like_sf"/>
</dbReference>
<dbReference type="AlphaFoldDB" id="F1T7F6"/>
<dbReference type="Pfam" id="PF00550">
    <property type="entry name" value="PP-binding"/>
    <property type="match status" value="1"/>
</dbReference>
<organism evidence="2 3">
    <name type="scientific">Ruminiclostridium papyrosolvens DSM 2782</name>
    <dbReference type="NCBI Taxonomy" id="588581"/>
    <lineage>
        <taxon>Bacteria</taxon>
        <taxon>Bacillati</taxon>
        <taxon>Bacillota</taxon>
        <taxon>Clostridia</taxon>
        <taxon>Eubacteriales</taxon>
        <taxon>Oscillospiraceae</taxon>
        <taxon>Ruminiclostridium</taxon>
    </lineage>
</organism>